<evidence type="ECO:0000256" key="16">
    <source>
        <dbReference type="ARBA" id="ARBA00033257"/>
    </source>
</evidence>
<comment type="subcellular location">
    <subcellularLocation>
        <location evidence="3">Cell membrane</location>
        <topology evidence="3">Single-pass type II membrane protein</topology>
    </subcellularLocation>
    <subcellularLocation>
        <location evidence="2">Cell surface</location>
    </subcellularLocation>
    <subcellularLocation>
        <location evidence="4">Secreted</location>
    </subcellularLocation>
</comment>
<dbReference type="PANTHER" id="PTHR11471">
    <property type="entry name" value="TUMOR NECROSIS FACTOR FAMILY MEMBER"/>
    <property type="match status" value="1"/>
</dbReference>
<dbReference type="PROSITE" id="PS50049">
    <property type="entry name" value="THD_2"/>
    <property type="match status" value="1"/>
</dbReference>
<evidence type="ECO:0000256" key="3">
    <source>
        <dbReference type="ARBA" id="ARBA00004401"/>
    </source>
</evidence>
<feature type="transmembrane region" description="Helical" evidence="18">
    <location>
        <begin position="20"/>
        <end position="46"/>
    </location>
</feature>
<keyword evidence="15" id="KW-0325">Glycoprotein</keyword>
<gene>
    <name evidence="20" type="primary">Cd40lg</name>
    <name evidence="20" type="ORF">PTEMEL_R08687</name>
</gene>
<evidence type="ECO:0000256" key="10">
    <source>
        <dbReference type="ARBA" id="ARBA00022692"/>
    </source>
</evidence>
<keyword evidence="10 18" id="KW-0812">Transmembrane</keyword>
<protein>
    <recommendedName>
        <fullName evidence="6">CD40 ligand</fullName>
    </recommendedName>
    <alternativeName>
        <fullName evidence="16">Tumor necrosis factor ligand superfamily member 5</fullName>
    </alternativeName>
</protein>
<evidence type="ECO:0000256" key="17">
    <source>
        <dbReference type="PIRSR" id="PIRSR016527-2"/>
    </source>
</evidence>
<keyword evidence="12 18" id="KW-1133">Transmembrane helix</keyword>
<name>A0A852NBR4_9PASS</name>
<evidence type="ECO:0000256" key="2">
    <source>
        <dbReference type="ARBA" id="ARBA00004241"/>
    </source>
</evidence>
<dbReference type="GO" id="GO:0006955">
    <property type="term" value="P:immune response"/>
    <property type="evidence" value="ECO:0007669"/>
    <property type="project" value="InterPro"/>
</dbReference>
<dbReference type="PRINTS" id="PR01702">
    <property type="entry name" value="CD40LIGAND"/>
</dbReference>
<dbReference type="CDD" id="cd00184">
    <property type="entry name" value="TNF"/>
    <property type="match status" value="1"/>
</dbReference>
<dbReference type="AlphaFoldDB" id="A0A852NBR4"/>
<evidence type="ECO:0000256" key="7">
    <source>
        <dbReference type="ARBA" id="ARBA00022475"/>
    </source>
</evidence>
<dbReference type="PANTHER" id="PTHR11471:SF5">
    <property type="entry name" value="CD40 LIGAND"/>
    <property type="match status" value="1"/>
</dbReference>
<evidence type="ECO:0000256" key="18">
    <source>
        <dbReference type="SAM" id="Phobius"/>
    </source>
</evidence>
<dbReference type="Proteomes" id="UP000603297">
    <property type="component" value="Unassembled WGS sequence"/>
</dbReference>
<dbReference type="GO" id="GO:0005886">
    <property type="term" value="C:plasma membrane"/>
    <property type="evidence" value="ECO:0007669"/>
    <property type="project" value="UniProtKB-SubCell"/>
</dbReference>
<accession>A0A852NBR4</accession>
<dbReference type="GO" id="GO:0005174">
    <property type="term" value="F:CD40 receptor binding"/>
    <property type="evidence" value="ECO:0007669"/>
    <property type="project" value="TreeGrafter"/>
</dbReference>
<evidence type="ECO:0000313" key="21">
    <source>
        <dbReference type="Proteomes" id="UP000603297"/>
    </source>
</evidence>
<feature type="non-terminal residue" evidence="20">
    <location>
        <position position="1"/>
    </location>
</feature>
<evidence type="ECO:0000256" key="8">
    <source>
        <dbReference type="ARBA" id="ARBA00022514"/>
    </source>
</evidence>
<evidence type="ECO:0000256" key="9">
    <source>
        <dbReference type="ARBA" id="ARBA00022525"/>
    </source>
</evidence>
<evidence type="ECO:0000256" key="14">
    <source>
        <dbReference type="ARBA" id="ARBA00023157"/>
    </source>
</evidence>
<feature type="domain" description="THD" evidence="19">
    <location>
        <begin position="143"/>
        <end position="279"/>
    </location>
</feature>
<feature type="non-terminal residue" evidence="20">
    <location>
        <position position="279"/>
    </location>
</feature>
<reference evidence="20" key="1">
    <citation type="submission" date="2020-02" db="EMBL/GenBank/DDBJ databases">
        <title>Bird 10,000 Genomes (B10K) Project - Family phase.</title>
        <authorList>
            <person name="Zhang G."/>
        </authorList>
    </citation>
    <scope>NUCLEOTIDE SEQUENCE</scope>
    <source>
        <strain evidence="20">B10K-IZ-033-77</strain>
    </source>
</reference>
<comment type="function">
    <text evidence="1">Acts as a ligand for integrins, specifically ITGA5:ITGB1 and ITGAV:ITGB3; both integrins and the CD40 receptor are required for activation of CD40-CD40LG signaling, which have cell-type dependent effects, such as B-cell activation, NF-kappa-B signaling and anti-apoptotic signaling.</text>
</comment>
<evidence type="ECO:0000313" key="20">
    <source>
        <dbReference type="EMBL" id="NXY10153.1"/>
    </source>
</evidence>
<keyword evidence="8" id="KW-0202">Cytokine</keyword>
<dbReference type="GO" id="GO:0005615">
    <property type="term" value="C:extracellular space"/>
    <property type="evidence" value="ECO:0007669"/>
    <property type="project" value="UniProtKB-KW"/>
</dbReference>
<evidence type="ECO:0000256" key="1">
    <source>
        <dbReference type="ARBA" id="ARBA00002725"/>
    </source>
</evidence>
<dbReference type="OrthoDB" id="8667946at2759"/>
<dbReference type="GO" id="GO:0005125">
    <property type="term" value="F:cytokine activity"/>
    <property type="evidence" value="ECO:0007669"/>
    <property type="project" value="UniProtKB-KW"/>
</dbReference>
<dbReference type="InterPro" id="IPR008983">
    <property type="entry name" value="Tumour_necrosis_fac-like_dom"/>
</dbReference>
<dbReference type="PIRSF" id="PIRSF016527">
    <property type="entry name" value="TNF_5"/>
    <property type="match status" value="1"/>
</dbReference>
<dbReference type="InterPro" id="IPR021184">
    <property type="entry name" value="TNF_CS"/>
</dbReference>
<keyword evidence="11" id="KW-0735">Signal-anchor</keyword>
<organism evidence="20 21">
    <name type="scientific">Pteruthius melanotis</name>
    <dbReference type="NCBI Taxonomy" id="357074"/>
    <lineage>
        <taxon>Eukaryota</taxon>
        <taxon>Metazoa</taxon>
        <taxon>Chordata</taxon>
        <taxon>Craniata</taxon>
        <taxon>Vertebrata</taxon>
        <taxon>Euteleostomi</taxon>
        <taxon>Archelosauria</taxon>
        <taxon>Archosauria</taxon>
        <taxon>Dinosauria</taxon>
        <taxon>Saurischia</taxon>
        <taxon>Theropoda</taxon>
        <taxon>Coelurosauria</taxon>
        <taxon>Aves</taxon>
        <taxon>Neognathae</taxon>
        <taxon>Neoaves</taxon>
        <taxon>Telluraves</taxon>
        <taxon>Australaves</taxon>
        <taxon>Passeriformes</taxon>
        <taxon>Sylvioidea</taxon>
        <taxon>Timaliidae</taxon>
        <taxon>Pteruthius</taxon>
    </lineage>
</organism>
<dbReference type="EMBL" id="WEIY01000697">
    <property type="protein sequence ID" value="NXY10153.1"/>
    <property type="molecule type" value="Genomic_DNA"/>
</dbReference>
<dbReference type="SMART" id="SM00207">
    <property type="entry name" value="TNF"/>
    <property type="match status" value="1"/>
</dbReference>
<feature type="disulfide bond" evidence="17">
    <location>
        <begin position="197"/>
        <end position="236"/>
    </location>
</feature>
<keyword evidence="14 17" id="KW-1015">Disulfide bond</keyword>
<keyword evidence="21" id="KW-1185">Reference proteome</keyword>
<comment type="caution">
    <text evidence="20">The sequence shown here is derived from an EMBL/GenBank/DDBJ whole genome shotgun (WGS) entry which is preliminary data.</text>
</comment>
<keyword evidence="7" id="KW-1003">Cell membrane</keyword>
<dbReference type="InterPro" id="IPR006052">
    <property type="entry name" value="TNF_dom"/>
</dbReference>
<keyword evidence="13 18" id="KW-0472">Membrane</keyword>
<sequence length="279" mass="31659">MNESYGPEAPRPISSTSPGIMKMFMGFLAVFIVAQTIGTVLFCLYLHMRMDKMEEVLSLNEDYIFLKKVQKCQTAEGQKSTLLDCEKILKGFQNIQHEVRALLKSTPKLNLQSFYIAGPEHHEHPHLTHKNETSVAAEKREPIAVHLAGHQSNKAGSVLEWKETMYGPVNSLISNREGKLKVEEAGLYYIYSQVSFCTSKVSLAPFTLYIYLHIPKEEDRLLLKGQKTQSTLESLCELQSIRVGGVFNLREDDMVFVNVTDSTKVRYSHGNTYFGIFKL</sequence>
<dbReference type="Pfam" id="PF00229">
    <property type="entry name" value="TNF"/>
    <property type="match status" value="1"/>
</dbReference>
<evidence type="ECO:0000256" key="15">
    <source>
        <dbReference type="ARBA" id="ARBA00023180"/>
    </source>
</evidence>
<evidence type="ECO:0000256" key="12">
    <source>
        <dbReference type="ARBA" id="ARBA00022989"/>
    </source>
</evidence>
<dbReference type="GO" id="GO:0009986">
    <property type="term" value="C:cell surface"/>
    <property type="evidence" value="ECO:0007669"/>
    <property type="project" value="UniProtKB-SubCell"/>
</dbReference>
<evidence type="ECO:0000256" key="11">
    <source>
        <dbReference type="ARBA" id="ARBA00022968"/>
    </source>
</evidence>
<evidence type="ECO:0000256" key="6">
    <source>
        <dbReference type="ARBA" id="ARBA00014276"/>
    </source>
</evidence>
<evidence type="ECO:0000256" key="4">
    <source>
        <dbReference type="ARBA" id="ARBA00004613"/>
    </source>
</evidence>
<dbReference type="GO" id="GO:0005164">
    <property type="term" value="F:tumor necrosis factor receptor binding"/>
    <property type="evidence" value="ECO:0007669"/>
    <property type="project" value="InterPro"/>
</dbReference>
<comment type="similarity">
    <text evidence="5">Belongs to the tumor necrosis factor family.</text>
</comment>
<dbReference type="SUPFAM" id="SSF49842">
    <property type="entry name" value="TNF-like"/>
    <property type="match status" value="1"/>
</dbReference>
<evidence type="ECO:0000259" key="19">
    <source>
        <dbReference type="PROSITE" id="PS50049"/>
    </source>
</evidence>
<dbReference type="Gene3D" id="2.60.120.40">
    <property type="match status" value="1"/>
</dbReference>
<proteinExistence type="inferred from homology"/>
<keyword evidence="9" id="KW-0964">Secreted</keyword>
<evidence type="ECO:0000256" key="5">
    <source>
        <dbReference type="ARBA" id="ARBA00008670"/>
    </source>
</evidence>
<evidence type="ECO:0000256" key="13">
    <source>
        <dbReference type="ARBA" id="ARBA00023136"/>
    </source>
</evidence>
<dbReference type="InterPro" id="IPR003263">
    <property type="entry name" value="CD40L"/>
</dbReference>
<dbReference type="PROSITE" id="PS00251">
    <property type="entry name" value="THD_1"/>
    <property type="match status" value="1"/>
</dbReference>